<sequence>MLRLETPDPADHFAFSEAEALAARAAKSDGQPPFNDQAMLDARSGAIRLHTAFAGETLVAVAAVSDDSLELVVDPASRRRGYGTELLERVLTEATPAYAWAHGDHPASRRLAATHGFTAIRNLLQLRMPLDARRSNNLADRGGSKPPRVTGFDPHGKAALLNQQDGEATAHIAAFRPGDDDAEWVELNARVFAGHPEQGRLTVDDLHARMDEPWFEADDFLVARSAEAVMIGYNWLKIDPEDPAVGEIYVIGVDSAEAGRGLGRRLMYAGLERLRDRGCTVAALYVDEENPSAVALYRSLGFTDFTVDVQYRRTV</sequence>
<gene>
    <name evidence="4" type="primary">mshD</name>
    <name evidence="6" type="ORF">JOE66_001092</name>
</gene>
<dbReference type="PROSITE" id="PS51186">
    <property type="entry name" value="GNAT"/>
    <property type="match status" value="2"/>
</dbReference>
<dbReference type="Pfam" id="PF00583">
    <property type="entry name" value="Acetyltransf_1"/>
    <property type="match status" value="2"/>
</dbReference>
<feature type="binding site" evidence="4">
    <location>
        <position position="197"/>
    </location>
    <ligand>
        <name>1D-myo-inositol 2-(L-cysteinylamino)-2-deoxy-alpha-D-glucopyranoside</name>
        <dbReference type="ChEBI" id="CHEBI:58887"/>
    </ligand>
</feature>
<evidence type="ECO:0000256" key="3">
    <source>
        <dbReference type="ARBA" id="ARBA00023315"/>
    </source>
</evidence>
<comment type="function">
    <text evidence="4">Catalyzes the transfer of acetyl from acetyl-CoA to desacetylmycothiol (Cys-GlcN-Ins) to form mycothiol.</text>
</comment>
<dbReference type="EMBL" id="JAFBBU010000001">
    <property type="protein sequence ID" value="MBM7471458.1"/>
    <property type="molecule type" value="Genomic_DNA"/>
</dbReference>
<feature type="binding site" evidence="4">
    <location>
        <position position="237"/>
    </location>
    <ligand>
        <name>1D-myo-inositol 2-(L-cysteinylamino)-2-deoxy-alpha-D-glucopyranoside</name>
        <dbReference type="ChEBI" id="CHEBI:58887"/>
    </ligand>
</feature>
<dbReference type="PANTHER" id="PTHR43420:SF12">
    <property type="entry name" value="N-ACETYLTRANSFERASE DOMAIN-CONTAINING PROTEIN"/>
    <property type="match status" value="1"/>
</dbReference>
<feature type="binding site" evidence="4">
    <location>
        <position position="247"/>
    </location>
    <ligand>
        <name>1D-myo-inositol 2-(L-cysteinylamino)-2-deoxy-alpha-D-glucopyranoside</name>
        <dbReference type="ChEBI" id="CHEBI:58887"/>
    </ligand>
</feature>
<feature type="domain" description="N-acetyltransferase" evidence="5">
    <location>
        <begin position="1"/>
        <end position="133"/>
    </location>
</feature>
<dbReference type="PIRSF" id="PIRSF021524">
    <property type="entry name" value="MSH_acetyltransferase"/>
    <property type="match status" value="1"/>
</dbReference>
<accession>A0ABS2L2Y2</accession>
<dbReference type="EC" id="2.3.1.189" evidence="4"/>
<dbReference type="InterPro" id="IPR017813">
    <property type="entry name" value="Mycothiol_AcTrfase"/>
</dbReference>
<feature type="binding site" evidence="4">
    <location>
        <begin position="71"/>
        <end position="73"/>
    </location>
    <ligand>
        <name>acetyl-CoA</name>
        <dbReference type="ChEBI" id="CHEBI:57288"/>
        <label>1</label>
    </ligand>
</feature>
<evidence type="ECO:0000313" key="7">
    <source>
        <dbReference type="Proteomes" id="UP000776164"/>
    </source>
</evidence>
<proteinExistence type="inferred from homology"/>
<dbReference type="RefSeq" id="WP_205107468.1">
    <property type="nucleotide sequence ID" value="NZ_BAAAHT010000013.1"/>
</dbReference>
<evidence type="ECO:0000256" key="1">
    <source>
        <dbReference type="ARBA" id="ARBA00022679"/>
    </source>
</evidence>
<protein>
    <recommendedName>
        <fullName evidence="4">Mycothiol acetyltransferase</fullName>
        <shortName evidence="4">MSH acetyltransferase</shortName>
        <ecNumber evidence="4">2.3.1.189</ecNumber>
    </recommendedName>
    <alternativeName>
        <fullName evidence="4">Mycothiol synthase</fullName>
    </alternativeName>
</protein>
<comment type="caution">
    <text evidence="4">Lacks conserved residue(s) required for the propagation of feature annotation.</text>
</comment>
<dbReference type="SUPFAM" id="SSF55729">
    <property type="entry name" value="Acyl-CoA N-acyltransferases (Nat)"/>
    <property type="match status" value="2"/>
</dbReference>
<reference evidence="6 7" key="1">
    <citation type="submission" date="2021-01" db="EMBL/GenBank/DDBJ databases">
        <title>Sequencing the genomes of 1000 actinobacteria strains.</title>
        <authorList>
            <person name="Klenk H.-P."/>
        </authorList>
    </citation>
    <scope>NUCLEOTIDE SEQUENCE [LARGE SCALE GENOMIC DNA]</scope>
    <source>
        <strain evidence="6 7">DSM 13057</strain>
    </source>
</reference>
<evidence type="ECO:0000259" key="5">
    <source>
        <dbReference type="PROSITE" id="PS51186"/>
    </source>
</evidence>
<evidence type="ECO:0000256" key="4">
    <source>
        <dbReference type="HAMAP-Rule" id="MF_01698"/>
    </source>
</evidence>
<dbReference type="GO" id="GO:0035447">
    <property type="term" value="F:mycothiol synthase activity"/>
    <property type="evidence" value="ECO:0007669"/>
    <property type="project" value="UniProtKB-EC"/>
</dbReference>
<comment type="caution">
    <text evidence="6">The sequence shown here is derived from an EMBL/GenBank/DDBJ whole genome shotgun (WGS) entry which is preliminary data.</text>
</comment>
<dbReference type="InterPro" id="IPR016181">
    <property type="entry name" value="Acyl_CoA_acyltransferase"/>
</dbReference>
<feature type="binding site" evidence="4">
    <location>
        <begin position="79"/>
        <end position="84"/>
    </location>
    <ligand>
        <name>acetyl-CoA</name>
        <dbReference type="ChEBI" id="CHEBI:57288"/>
        <label>1</label>
    </ligand>
</feature>
<feature type="binding site" evidence="4">
    <location>
        <position position="36"/>
    </location>
    <ligand>
        <name>1D-myo-inositol 2-(L-cysteinylamino)-2-deoxy-alpha-D-glucopyranoside</name>
        <dbReference type="ChEBI" id="CHEBI:58887"/>
    </ligand>
</feature>
<feature type="domain" description="N-acetyltransferase" evidence="5">
    <location>
        <begin position="170"/>
        <end position="315"/>
    </location>
</feature>
<evidence type="ECO:0000313" key="6">
    <source>
        <dbReference type="EMBL" id="MBM7471458.1"/>
    </source>
</evidence>
<dbReference type="Gene3D" id="3.40.630.30">
    <property type="match status" value="1"/>
</dbReference>
<name>A0ABS2L2Y2_9MICO</name>
<keyword evidence="3 4" id="KW-0012">Acyltransferase</keyword>
<keyword evidence="7" id="KW-1185">Reference proteome</keyword>
<comment type="catalytic activity">
    <reaction evidence="4">
        <text>1D-myo-inositol 2-(L-cysteinylamino)-2-deoxy-alpha-D-glucopyranoside + acetyl-CoA = mycothiol + CoA + H(+)</text>
        <dbReference type="Rhea" id="RHEA:26172"/>
        <dbReference type="ChEBI" id="CHEBI:15378"/>
        <dbReference type="ChEBI" id="CHEBI:16768"/>
        <dbReference type="ChEBI" id="CHEBI:57287"/>
        <dbReference type="ChEBI" id="CHEBI:57288"/>
        <dbReference type="ChEBI" id="CHEBI:58887"/>
        <dbReference type="EC" id="2.3.1.189"/>
    </reaction>
</comment>
<dbReference type="PANTHER" id="PTHR43420">
    <property type="entry name" value="ACETYLTRANSFERASE"/>
    <property type="match status" value="1"/>
</dbReference>
<keyword evidence="2 4" id="KW-0677">Repeat</keyword>
<feature type="binding site" evidence="4">
    <location>
        <begin position="258"/>
        <end position="264"/>
    </location>
    <ligand>
        <name>acetyl-CoA</name>
        <dbReference type="ChEBI" id="CHEBI:57288"/>
        <label>2</label>
    </ligand>
</feature>
<dbReference type="InterPro" id="IPR000182">
    <property type="entry name" value="GNAT_dom"/>
</dbReference>
<dbReference type="CDD" id="cd04301">
    <property type="entry name" value="NAT_SF"/>
    <property type="match status" value="2"/>
</dbReference>
<comment type="subunit">
    <text evidence="4">Monomer.</text>
</comment>
<dbReference type="HAMAP" id="MF_01698">
    <property type="entry name" value="MshD"/>
    <property type="match status" value="1"/>
</dbReference>
<keyword evidence="1 4" id="KW-0808">Transferase</keyword>
<organism evidence="6 7">
    <name type="scientific">Subtercola frigoramans</name>
    <dbReference type="NCBI Taxonomy" id="120298"/>
    <lineage>
        <taxon>Bacteria</taxon>
        <taxon>Bacillati</taxon>
        <taxon>Actinomycetota</taxon>
        <taxon>Actinomycetes</taxon>
        <taxon>Micrococcales</taxon>
        <taxon>Microbacteriaceae</taxon>
        <taxon>Subtercola</taxon>
    </lineage>
</organism>
<dbReference type="InterPro" id="IPR050680">
    <property type="entry name" value="YpeA/RimI_acetyltransf"/>
</dbReference>
<feature type="binding site" evidence="4">
    <location>
        <begin position="251"/>
        <end position="253"/>
    </location>
    <ligand>
        <name>acetyl-CoA</name>
        <dbReference type="ChEBI" id="CHEBI:57288"/>
        <label>2</label>
    </ligand>
</feature>
<evidence type="ECO:0000256" key="2">
    <source>
        <dbReference type="ARBA" id="ARBA00022737"/>
    </source>
</evidence>
<dbReference type="Proteomes" id="UP000776164">
    <property type="component" value="Unassembled WGS sequence"/>
</dbReference>
<comment type="similarity">
    <text evidence="4">Belongs to the acetyltransferase family. MshD subfamily.</text>
</comment>
<feature type="binding site" evidence="4">
    <location>
        <position position="285"/>
    </location>
    <ligand>
        <name>1D-myo-inositol 2-(L-cysteinylamino)-2-deoxy-alpha-D-glucopyranoside</name>
        <dbReference type="ChEBI" id="CHEBI:58887"/>
    </ligand>
</feature>